<evidence type="ECO:0000313" key="2">
    <source>
        <dbReference type="Proteomes" id="UP000199679"/>
    </source>
</evidence>
<dbReference type="STRING" id="652787.SAMN05216490_1358"/>
<dbReference type="EMBL" id="LT629740">
    <property type="protein sequence ID" value="SDS54872.1"/>
    <property type="molecule type" value="Genomic_DNA"/>
</dbReference>
<accession>A0A1H1T3R6</accession>
<dbReference type="Proteomes" id="UP000199679">
    <property type="component" value="Chromosome I"/>
</dbReference>
<evidence type="ECO:0000313" key="1">
    <source>
        <dbReference type="EMBL" id="SDS54872.1"/>
    </source>
</evidence>
<reference evidence="1 2" key="1">
    <citation type="submission" date="2016-10" db="EMBL/GenBank/DDBJ databases">
        <authorList>
            <person name="de Groot N.N."/>
        </authorList>
    </citation>
    <scope>NUCLEOTIDE SEQUENCE [LARGE SCALE GENOMIC DNA]</scope>
    <source>
        <strain evidence="1 2">MP1X4</strain>
    </source>
</reference>
<dbReference type="OrthoDB" id="794494at2"/>
<sequence>MDSFETQLDKAQLSSDNFSAETFIPGLFKPGSDPYDKLKHAIEREFRPNGAPEVIQMDIDRVKYEPTSGKGNFRVVLDINYTFGCEDLLIKKNEQTSEWTFFIDQQLLCIFFDGSPYIDSRSTADEF</sequence>
<protein>
    <submittedName>
        <fullName evidence="1">Uncharacterized protein</fullName>
    </submittedName>
</protein>
<organism evidence="1 2">
    <name type="scientific">Mucilaginibacter mallensis</name>
    <dbReference type="NCBI Taxonomy" id="652787"/>
    <lineage>
        <taxon>Bacteria</taxon>
        <taxon>Pseudomonadati</taxon>
        <taxon>Bacteroidota</taxon>
        <taxon>Sphingobacteriia</taxon>
        <taxon>Sphingobacteriales</taxon>
        <taxon>Sphingobacteriaceae</taxon>
        <taxon>Mucilaginibacter</taxon>
    </lineage>
</organism>
<name>A0A1H1T3R6_MUCMA</name>
<gene>
    <name evidence="1" type="ORF">SAMN05216490_1358</name>
</gene>
<proteinExistence type="predicted"/>
<dbReference type="AlphaFoldDB" id="A0A1H1T3R6"/>
<keyword evidence="2" id="KW-1185">Reference proteome</keyword>
<dbReference type="RefSeq" id="WP_091370575.1">
    <property type="nucleotide sequence ID" value="NZ_LT629740.1"/>
</dbReference>